<dbReference type="GO" id="GO:0071949">
    <property type="term" value="F:FAD binding"/>
    <property type="evidence" value="ECO:0007669"/>
    <property type="project" value="InterPro"/>
</dbReference>
<dbReference type="PRINTS" id="PR00420">
    <property type="entry name" value="RNGMNOXGNASE"/>
</dbReference>
<dbReference type="EMBL" id="ML122310">
    <property type="protein sequence ID" value="RPD54132.1"/>
    <property type="molecule type" value="Genomic_DNA"/>
</dbReference>
<evidence type="ECO:0000259" key="4">
    <source>
        <dbReference type="Pfam" id="PF01494"/>
    </source>
</evidence>
<protein>
    <submittedName>
        <fullName evidence="5">FAD/NAD(P)-binding domain-containing protein</fullName>
    </submittedName>
</protein>
<dbReference type="Gene3D" id="3.50.50.60">
    <property type="entry name" value="FAD/NAD(P)-binding domain"/>
    <property type="match status" value="1"/>
</dbReference>
<evidence type="ECO:0000256" key="3">
    <source>
        <dbReference type="ARBA" id="ARBA00023002"/>
    </source>
</evidence>
<name>A0A5C2RR67_9APHY</name>
<dbReference type="GO" id="GO:0016491">
    <property type="term" value="F:oxidoreductase activity"/>
    <property type="evidence" value="ECO:0007669"/>
    <property type="project" value="UniProtKB-KW"/>
</dbReference>
<dbReference type="InterPro" id="IPR036188">
    <property type="entry name" value="FAD/NAD-bd_sf"/>
</dbReference>
<dbReference type="SUPFAM" id="SSF54373">
    <property type="entry name" value="FAD-linked reductases, C-terminal domain"/>
    <property type="match status" value="1"/>
</dbReference>
<dbReference type="STRING" id="1328759.A0A5C2RR67"/>
<keyword evidence="3" id="KW-0560">Oxidoreductase</keyword>
<gene>
    <name evidence="5" type="ORF">L227DRAFT_616457</name>
</gene>
<evidence type="ECO:0000313" key="5">
    <source>
        <dbReference type="EMBL" id="RPD54132.1"/>
    </source>
</evidence>
<dbReference type="Proteomes" id="UP000313359">
    <property type="component" value="Unassembled WGS sequence"/>
</dbReference>
<dbReference type="GO" id="GO:0044550">
    <property type="term" value="P:secondary metabolite biosynthetic process"/>
    <property type="evidence" value="ECO:0007669"/>
    <property type="project" value="TreeGrafter"/>
</dbReference>
<dbReference type="PANTHER" id="PTHR46720">
    <property type="entry name" value="HYDROXYLASE, PUTATIVE (AFU_ORTHOLOGUE AFUA_3G01460)-RELATED"/>
    <property type="match status" value="1"/>
</dbReference>
<sequence>MPDGSAPTASLGATPRFRLAIVGGGIAGLTLAITLGRYEDRGSPIKIDLYEAGPEITTVGAGISVWTRTWEVMRQLGIYDELAGEAVRQETPIGENKENKQDSATELKPAFVLRKSDWQRDGYDFGYVMIPNGSTTMHRAEMVDVLVRHLPASCSIHTSKRLLSYTETTGNSPSTTAYLLNFEDGTTAEADVIVGADGIKSKTRATMYQYIHERDCAGPVKIAPEACETCGHATPKWTGTVAYRFLIPTEKLREVNPTHRALEVKCPMSYGGKGKHIITYPISHGRYLNWIAFVTIPGGEGTAYPKKWVTDATYEELASYFTGWESEVDQMISCVEKPTLWGIHIVDDLPFNVSGRVALVGDAVHAMETHFGAGGGQAIEDAYLLGLMLSDSRVTLSRVSDVFQIYQDIRLPFAQNVVKNAAKVGRMYEFRYPGLYDGMPVSAGKSEEEELETTKARLNQLSGAVQELWKWQWMERAEDQWEEARRRLEEALRGQVVKLSANKMSKFCLVM</sequence>
<evidence type="ECO:0000256" key="1">
    <source>
        <dbReference type="ARBA" id="ARBA00022630"/>
    </source>
</evidence>
<dbReference type="PANTHER" id="PTHR46720:SF3">
    <property type="entry name" value="FAD-BINDING DOMAIN-CONTAINING PROTEIN-RELATED"/>
    <property type="match status" value="1"/>
</dbReference>
<organism evidence="5 6">
    <name type="scientific">Lentinus tigrinus ALCF2SS1-6</name>
    <dbReference type="NCBI Taxonomy" id="1328759"/>
    <lineage>
        <taxon>Eukaryota</taxon>
        <taxon>Fungi</taxon>
        <taxon>Dikarya</taxon>
        <taxon>Basidiomycota</taxon>
        <taxon>Agaricomycotina</taxon>
        <taxon>Agaricomycetes</taxon>
        <taxon>Polyporales</taxon>
        <taxon>Polyporaceae</taxon>
        <taxon>Lentinus</taxon>
    </lineage>
</organism>
<dbReference type="SUPFAM" id="SSF51905">
    <property type="entry name" value="FAD/NAD(P)-binding domain"/>
    <property type="match status" value="1"/>
</dbReference>
<keyword evidence="1" id="KW-0285">Flavoprotein</keyword>
<dbReference type="Pfam" id="PF01494">
    <property type="entry name" value="FAD_binding_3"/>
    <property type="match status" value="2"/>
</dbReference>
<evidence type="ECO:0000256" key="2">
    <source>
        <dbReference type="ARBA" id="ARBA00022827"/>
    </source>
</evidence>
<reference evidence="5" key="1">
    <citation type="journal article" date="2018" name="Genome Biol. Evol.">
        <title>Genomics and development of Lentinus tigrinus, a white-rot wood-decaying mushroom with dimorphic fruiting bodies.</title>
        <authorList>
            <person name="Wu B."/>
            <person name="Xu Z."/>
            <person name="Knudson A."/>
            <person name="Carlson A."/>
            <person name="Chen N."/>
            <person name="Kovaka S."/>
            <person name="LaButti K."/>
            <person name="Lipzen A."/>
            <person name="Pennachio C."/>
            <person name="Riley R."/>
            <person name="Schakwitz W."/>
            <person name="Umezawa K."/>
            <person name="Ohm R.A."/>
            <person name="Grigoriev I.V."/>
            <person name="Nagy L.G."/>
            <person name="Gibbons J."/>
            <person name="Hibbett D."/>
        </authorList>
    </citation>
    <scope>NUCLEOTIDE SEQUENCE [LARGE SCALE GENOMIC DNA]</scope>
    <source>
        <strain evidence="5">ALCF2SS1-6</strain>
    </source>
</reference>
<keyword evidence="6" id="KW-1185">Reference proteome</keyword>
<feature type="domain" description="FAD-binding" evidence="4">
    <location>
        <begin position="20"/>
        <end position="213"/>
    </location>
</feature>
<proteinExistence type="predicted"/>
<dbReference type="OrthoDB" id="417877at2759"/>
<evidence type="ECO:0000313" key="6">
    <source>
        <dbReference type="Proteomes" id="UP000313359"/>
    </source>
</evidence>
<accession>A0A5C2RR67</accession>
<dbReference type="InterPro" id="IPR051104">
    <property type="entry name" value="FAD_monoxygenase"/>
</dbReference>
<dbReference type="InterPro" id="IPR002938">
    <property type="entry name" value="FAD-bd"/>
</dbReference>
<keyword evidence="2" id="KW-0274">FAD</keyword>
<dbReference type="AlphaFoldDB" id="A0A5C2RR67"/>
<feature type="domain" description="FAD-binding" evidence="4">
    <location>
        <begin position="354"/>
        <end position="421"/>
    </location>
</feature>